<protein>
    <submittedName>
        <fullName evidence="1">Uncharacterized protein</fullName>
    </submittedName>
</protein>
<sequence length="261" mass="29496">MSRVKKKAVLEKSSDLMATSFFAVVSMVQCRSSTGDVDSQPQIPCRRCSSFAPQSSGYRLMKDPSGTGQAHRPSQVTVGEEGKRIVRRLTERMGRQWDNSTKEGGQKLVDWTGGIVGSPCVRKVPVECCVGRPACHWCLLAWSHGHVPPMGASNSAEDREWINFGLIGQKALRLRKIYREISRRNQAKLHDLYDLTSHLLVGCCHQASTSRVNEDWRYIKRFCERKDNSYRILPASSATPAQLRCSQDARITWAIRRKEMI</sequence>
<dbReference type="Proteomes" id="UP000479000">
    <property type="component" value="Unassembled WGS sequence"/>
</dbReference>
<proteinExistence type="predicted"/>
<accession>A0A6H5G544</accession>
<reference evidence="1 2" key="1">
    <citation type="submission" date="2020-02" db="EMBL/GenBank/DDBJ databases">
        <authorList>
            <person name="Ferguson B K."/>
        </authorList>
    </citation>
    <scope>NUCLEOTIDE SEQUENCE [LARGE SCALE GENOMIC DNA]</scope>
</reference>
<keyword evidence="2" id="KW-1185">Reference proteome</keyword>
<name>A0A6H5G544_9HEMI</name>
<organism evidence="1 2">
    <name type="scientific">Nesidiocoris tenuis</name>
    <dbReference type="NCBI Taxonomy" id="355587"/>
    <lineage>
        <taxon>Eukaryota</taxon>
        <taxon>Metazoa</taxon>
        <taxon>Ecdysozoa</taxon>
        <taxon>Arthropoda</taxon>
        <taxon>Hexapoda</taxon>
        <taxon>Insecta</taxon>
        <taxon>Pterygota</taxon>
        <taxon>Neoptera</taxon>
        <taxon>Paraneoptera</taxon>
        <taxon>Hemiptera</taxon>
        <taxon>Heteroptera</taxon>
        <taxon>Panheteroptera</taxon>
        <taxon>Cimicomorpha</taxon>
        <taxon>Miridae</taxon>
        <taxon>Dicyphina</taxon>
        <taxon>Nesidiocoris</taxon>
    </lineage>
</organism>
<dbReference type="EMBL" id="CADCXU010005265">
    <property type="protein sequence ID" value="CAA9996966.1"/>
    <property type="molecule type" value="Genomic_DNA"/>
</dbReference>
<evidence type="ECO:0000313" key="2">
    <source>
        <dbReference type="Proteomes" id="UP000479000"/>
    </source>
</evidence>
<dbReference type="AlphaFoldDB" id="A0A6H5G544"/>
<gene>
    <name evidence="1" type="ORF">NTEN_LOCUS3338</name>
</gene>
<evidence type="ECO:0000313" key="1">
    <source>
        <dbReference type="EMBL" id="CAA9996966.1"/>
    </source>
</evidence>